<accession>A0A1V8M8J0</accession>
<dbReference type="STRING" id="1420851.AU255_08345"/>
<name>A0A1V8M8J0_9GAMM</name>
<proteinExistence type="predicted"/>
<dbReference type="EMBL" id="LPUF01000001">
    <property type="protein sequence ID" value="OQK17857.1"/>
    <property type="molecule type" value="Genomic_DNA"/>
</dbReference>
<dbReference type="Proteomes" id="UP000191980">
    <property type="component" value="Unassembled WGS sequence"/>
</dbReference>
<dbReference type="AlphaFoldDB" id="A0A1V8M8J0"/>
<comment type="caution">
    <text evidence="1">The sequence shown here is derived from an EMBL/GenBank/DDBJ whole genome shotgun (WGS) entry which is preliminary data.</text>
</comment>
<protein>
    <submittedName>
        <fullName evidence="1">Uncharacterized protein</fullName>
    </submittedName>
</protein>
<dbReference type="OrthoDB" id="7065127at2"/>
<evidence type="ECO:0000313" key="1">
    <source>
        <dbReference type="EMBL" id="OQK17857.1"/>
    </source>
</evidence>
<keyword evidence="2" id="KW-1185">Reference proteome</keyword>
<reference evidence="1 2" key="1">
    <citation type="submission" date="2015-12" db="EMBL/GenBank/DDBJ databases">
        <authorList>
            <person name="Shamseldin A."/>
            <person name="Moawad H."/>
            <person name="Abd El-Rahim W.M."/>
            <person name="Sadowsky M.J."/>
        </authorList>
    </citation>
    <scope>NUCLEOTIDE SEQUENCE [LARGE SCALE GENOMIC DNA]</scope>
    <source>
        <strain evidence="1 2">WF1</strain>
    </source>
</reference>
<evidence type="ECO:0000313" key="2">
    <source>
        <dbReference type="Proteomes" id="UP000191980"/>
    </source>
</evidence>
<dbReference type="RefSeq" id="WP_080522466.1">
    <property type="nucleotide sequence ID" value="NZ_LPUF01000001.1"/>
</dbReference>
<sequence>MIDSEYFYDRKFKLLLEDSVFLLKMAIETSVEGYSPKEWSLVRSSIYSSSLLLESAANCCISTLSLSSKYLKDIDKLPVLSKFEYYLQQVNSEMKFDRGCLPVQQASELINTRNLIVHPKPYKNKWVKKDENTKSVDLGETAILKLPKSFFVLKNTHGLVALKAAMSFLNYFFIDLCKYTDNQVRNILVSDIEYPPPSNVSFAHNPDWIWLNDEWGVDVDFLIDVKMVKDANKRFREHLRSQEK</sequence>
<organism evidence="1 2">
    <name type="scientific">Methyloprofundus sedimenti</name>
    <dbReference type="NCBI Taxonomy" id="1420851"/>
    <lineage>
        <taxon>Bacteria</taxon>
        <taxon>Pseudomonadati</taxon>
        <taxon>Pseudomonadota</taxon>
        <taxon>Gammaproteobacteria</taxon>
        <taxon>Methylococcales</taxon>
        <taxon>Methylococcaceae</taxon>
        <taxon>Methyloprofundus</taxon>
    </lineage>
</organism>
<gene>
    <name evidence="1" type="ORF">AU255_08345</name>
</gene>